<dbReference type="Proteomes" id="UP000034350">
    <property type="component" value="Unassembled WGS sequence"/>
</dbReference>
<reference evidence="2 3" key="1">
    <citation type="journal article" date="2015" name="Environ. Microbiol.">
        <title>Genome analyses suggest the presence of polyploidy and recent human-driven expansions in eight global populations of the honeybee pathogen Nosema ceranae.</title>
        <authorList>
            <person name="Pelin A."/>
            <person name="Selman M."/>
            <person name="Aris-Brosou S."/>
            <person name="Farinelli L."/>
            <person name="Corradi N."/>
        </authorList>
    </citation>
    <scope>NUCLEOTIDE SEQUENCE [LARGE SCALE GENOMIC DNA]</scope>
    <source>
        <strain evidence="2 3">PA08 1199</strain>
    </source>
</reference>
<proteinExistence type="predicted"/>
<dbReference type="EMBL" id="JPQZ01000005">
    <property type="protein sequence ID" value="KKO76236.1"/>
    <property type="molecule type" value="Genomic_DNA"/>
</dbReference>
<dbReference type="VEuPathDB" id="MicrosporidiaDB:AAJ76_500061102"/>
<evidence type="ECO:0000313" key="2">
    <source>
        <dbReference type="EMBL" id="KKO76236.1"/>
    </source>
</evidence>
<dbReference type="VEuPathDB" id="MicrosporidiaDB:NCER_101457"/>
<dbReference type="AlphaFoldDB" id="A0A0F9WFW0"/>
<gene>
    <name evidence="2" type="ORF">AAJ76_500061102</name>
</gene>
<protein>
    <submittedName>
        <fullName evidence="2">Uncharacterized protein</fullName>
    </submittedName>
</protein>
<sequence>MNIWFFIITVSSLNLSKSCYQENKLQEKKQIVTNLLFEIHDLITSYNLSKIERNELDKVLFSYINLISSFNCCCIDDCEYNSFITGIVKGLGGYFSKIFY</sequence>
<keyword evidence="3" id="KW-1185">Reference proteome</keyword>
<evidence type="ECO:0000313" key="3">
    <source>
        <dbReference type="Proteomes" id="UP000034350"/>
    </source>
</evidence>
<accession>A0A0F9WFW0</accession>
<dbReference type="RefSeq" id="XP_024331978.1">
    <property type="nucleotide sequence ID" value="XM_024475868.1"/>
</dbReference>
<dbReference type="GeneID" id="36320815"/>
<keyword evidence="1" id="KW-0732">Signal</keyword>
<name>A0A0F9WFW0_9MICR</name>
<dbReference type="VEuPathDB" id="MicrosporidiaDB:G9O61_00g003570"/>
<feature type="chain" id="PRO_5002529565" evidence="1">
    <location>
        <begin position="19"/>
        <end position="100"/>
    </location>
</feature>
<comment type="caution">
    <text evidence="2">The sequence shown here is derived from an EMBL/GenBank/DDBJ whole genome shotgun (WGS) entry which is preliminary data.</text>
</comment>
<feature type="signal peptide" evidence="1">
    <location>
        <begin position="1"/>
        <end position="18"/>
    </location>
</feature>
<evidence type="ECO:0000256" key="1">
    <source>
        <dbReference type="SAM" id="SignalP"/>
    </source>
</evidence>
<organism evidence="2 3">
    <name type="scientific">Vairimorpha ceranae</name>
    <dbReference type="NCBI Taxonomy" id="40302"/>
    <lineage>
        <taxon>Eukaryota</taxon>
        <taxon>Fungi</taxon>
        <taxon>Fungi incertae sedis</taxon>
        <taxon>Microsporidia</taxon>
        <taxon>Nosematidae</taxon>
        <taxon>Vairimorpha</taxon>
    </lineage>
</organism>